<gene>
    <name evidence="14" type="ORF">CTAYLR_004580</name>
</gene>
<dbReference type="NCBIfam" id="TIGR01139">
    <property type="entry name" value="cysK"/>
    <property type="match status" value="1"/>
</dbReference>
<dbReference type="AlphaFoldDB" id="A0AAD7UEY9"/>
<keyword evidence="7 10" id="KW-0663">Pyridoxal phosphate</keyword>
<evidence type="ECO:0000256" key="7">
    <source>
        <dbReference type="ARBA" id="ARBA00022898"/>
    </source>
</evidence>
<comment type="pathway">
    <text evidence="2">Amino-acid biosynthesis; L-cysteine biosynthesis; L-cysteine from L-serine: step 2/2.</text>
</comment>
<keyword evidence="6 12" id="KW-0808">Transferase</keyword>
<evidence type="ECO:0000313" key="14">
    <source>
        <dbReference type="EMBL" id="KAJ8603130.1"/>
    </source>
</evidence>
<evidence type="ECO:0000256" key="6">
    <source>
        <dbReference type="ARBA" id="ARBA00022679"/>
    </source>
</evidence>
<dbReference type="GO" id="GO:0005737">
    <property type="term" value="C:cytoplasm"/>
    <property type="evidence" value="ECO:0007669"/>
    <property type="project" value="UniProtKB-ARBA"/>
</dbReference>
<keyword evidence="8 12" id="KW-0198">Cysteine biosynthesis</keyword>
<evidence type="ECO:0000256" key="5">
    <source>
        <dbReference type="ARBA" id="ARBA00022605"/>
    </source>
</evidence>
<dbReference type="SUPFAM" id="SSF53686">
    <property type="entry name" value="Tryptophan synthase beta subunit-like PLP-dependent enzymes"/>
    <property type="match status" value="1"/>
</dbReference>
<dbReference type="InterPro" id="IPR005856">
    <property type="entry name" value="Cys_synth"/>
</dbReference>
<dbReference type="NCBIfam" id="TIGR01136">
    <property type="entry name" value="cysKM"/>
    <property type="match status" value="1"/>
</dbReference>
<sequence>MFVLLLATRTAFAFVASPPSRGSAPLTRAVPKIAESITELIGNTPMCRLRRVVSPDGADVVVKLESMEPCNSVKDRIGLSMISEAEKRGLIVPGETTLVEPTSGNTGIALAMVAASKGYDIILTMPESMSMERRVLLKAFGADLVLTPAAKGMGGAVKKAEEIVEALGEKGYLLQQFNNPDNPKIHRETTGPEIWDQTEGKIDILLGGVGTGGTLTGCAQYLKPLKPSLQVVAVEPAESPVLSGGAPGPHKIQGIGAGFIPGNADTSLFDEVVQIASADAIDQARDLAKKEGIFCGISSGAAVAAAKIIADRPENKNKLITVIIPSFGERYLSTQLFQNLWDEAQNMKAIA</sequence>
<dbReference type="PROSITE" id="PS00901">
    <property type="entry name" value="CYS_SYNTHASE"/>
    <property type="match status" value="1"/>
</dbReference>
<dbReference type="InterPro" id="IPR001216">
    <property type="entry name" value="P-phosphate_BS"/>
</dbReference>
<dbReference type="InterPro" id="IPR036052">
    <property type="entry name" value="TrpB-like_PALP_sf"/>
</dbReference>
<dbReference type="EMBL" id="JAQMWT010000360">
    <property type="protein sequence ID" value="KAJ8603130.1"/>
    <property type="molecule type" value="Genomic_DNA"/>
</dbReference>
<comment type="similarity">
    <text evidence="3 12">Belongs to the cysteine synthase/cystathionine beta-synthase family.</text>
</comment>
<name>A0AAD7UEY9_9STRA</name>
<dbReference type="PANTHER" id="PTHR10314">
    <property type="entry name" value="CYSTATHIONINE BETA-SYNTHASE"/>
    <property type="match status" value="1"/>
</dbReference>
<organism evidence="14 15">
    <name type="scientific">Chrysophaeum taylorii</name>
    <dbReference type="NCBI Taxonomy" id="2483200"/>
    <lineage>
        <taxon>Eukaryota</taxon>
        <taxon>Sar</taxon>
        <taxon>Stramenopiles</taxon>
        <taxon>Ochrophyta</taxon>
        <taxon>Pelagophyceae</taxon>
        <taxon>Pelagomonadales</taxon>
        <taxon>Pelagomonadaceae</taxon>
        <taxon>Chrysophaeum</taxon>
    </lineage>
</organism>
<evidence type="ECO:0000313" key="15">
    <source>
        <dbReference type="Proteomes" id="UP001230188"/>
    </source>
</evidence>
<evidence type="ECO:0000256" key="10">
    <source>
        <dbReference type="PIRSR" id="PIRSR605856-50"/>
    </source>
</evidence>
<keyword evidence="5 12" id="KW-0028">Amino-acid biosynthesis</keyword>
<feature type="binding site" evidence="10">
    <location>
        <position position="298"/>
    </location>
    <ligand>
        <name>pyridoxal 5'-phosphate</name>
        <dbReference type="ChEBI" id="CHEBI:597326"/>
    </ligand>
</feature>
<feature type="modified residue" description="N6-(pyridoxal phosphate)lysine" evidence="11">
    <location>
        <position position="74"/>
    </location>
</feature>
<protein>
    <recommendedName>
        <fullName evidence="4 12">Cysteine synthase</fullName>
        <ecNumber evidence="4 12">2.5.1.47</ecNumber>
    </recommendedName>
</protein>
<evidence type="ECO:0000256" key="12">
    <source>
        <dbReference type="RuleBase" id="RU003985"/>
    </source>
</evidence>
<reference evidence="14" key="1">
    <citation type="submission" date="2023-01" db="EMBL/GenBank/DDBJ databases">
        <title>Metagenome sequencing of chrysophaentin producing Chrysophaeum taylorii.</title>
        <authorList>
            <person name="Davison J."/>
            <person name="Bewley C."/>
        </authorList>
    </citation>
    <scope>NUCLEOTIDE SEQUENCE</scope>
    <source>
        <strain evidence="14">NIES-1699</strain>
    </source>
</reference>
<dbReference type="CDD" id="cd01561">
    <property type="entry name" value="CBS_like"/>
    <property type="match status" value="1"/>
</dbReference>
<evidence type="ECO:0000256" key="1">
    <source>
        <dbReference type="ARBA" id="ARBA00001933"/>
    </source>
</evidence>
<feature type="binding site" evidence="10">
    <location>
        <begin position="210"/>
        <end position="214"/>
    </location>
    <ligand>
        <name>pyridoxal 5'-phosphate</name>
        <dbReference type="ChEBI" id="CHEBI:597326"/>
    </ligand>
</feature>
<dbReference type="FunFam" id="3.40.50.1100:FF:000067">
    <property type="entry name" value="Cysteine synthase"/>
    <property type="match status" value="1"/>
</dbReference>
<dbReference type="GO" id="GO:0004124">
    <property type="term" value="F:cysteine synthase activity"/>
    <property type="evidence" value="ECO:0007669"/>
    <property type="project" value="UniProtKB-UniRule"/>
</dbReference>
<comment type="caution">
    <text evidence="14">The sequence shown here is derived from an EMBL/GenBank/DDBJ whole genome shotgun (WGS) entry which is preliminary data.</text>
</comment>
<proteinExistence type="inferred from homology"/>
<dbReference type="InterPro" id="IPR001926">
    <property type="entry name" value="TrpB-like_PALP"/>
</dbReference>
<keyword evidence="15" id="KW-1185">Reference proteome</keyword>
<evidence type="ECO:0000259" key="13">
    <source>
        <dbReference type="Pfam" id="PF00291"/>
    </source>
</evidence>
<evidence type="ECO:0000256" key="11">
    <source>
        <dbReference type="PIRSR" id="PIRSR605856-51"/>
    </source>
</evidence>
<dbReference type="EC" id="2.5.1.47" evidence="4 12"/>
<feature type="domain" description="Tryptophan synthase beta chain-like PALP" evidence="13">
    <location>
        <begin position="37"/>
        <end position="324"/>
    </location>
</feature>
<dbReference type="Proteomes" id="UP001230188">
    <property type="component" value="Unassembled WGS sequence"/>
</dbReference>
<dbReference type="Gene3D" id="3.40.50.1100">
    <property type="match status" value="2"/>
</dbReference>
<dbReference type="InterPro" id="IPR050214">
    <property type="entry name" value="Cys_Synth/Cystath_Beta-Synth"/>
</dbReference>
<comment type="catalytic activity">
    <reaction evidence="9 12">
        <text>O-acetyl-L-serine + hydrogen sulfide = L-cysteine + acetate</text>
        <dbReference type="Rhea" id="RHEA:14829"/>
        <dbReference type="ChEBI" id="CHEBI:29919"/>
        <dbReference type="ChEBI" id="CHEBI:30089"/>
        <dbReference type="ChEBI" id="CHEBI:35235"/>
        <dbReference type="ChEBI" id="CHEBI:58340"/>
        <dbReference type="EC" id="2.5.1.47"/>
    </reaction>
</comment>
<dbReference type="FunFam" id="3.40.50.1100:FF:000130">
    <property type="entry name" value="Cysteine synthase"/>
    <property type="match status" value="1"/>
</dbReference>
<dbReference type="Pfam" id="PF00291">
    <property type="entry name" value="PALP"/>
    <property type="match status" value="1"/>
</dbReference>
<evidence type="ECO:0000256" key="3">
    <source>
        <dbReference type="ARBA" id="ARBA00007103"/>
    </source>
</evidence>
<accession>A0AAD7UEY9</accession>
<evidence type="ECO:0000256" key="8">
    <source>
        <dbReference type="ARBA" id="ARBA00023192"/>
    </source>
</evidence>
<evidence type="ECO:0000256" key="9">
    <source>
        <dbReference type="ARBA" id="ARBA00047931"/>
    </source>
</evidence>
<comment type="cofactor">
    <cofactor evidence="1 10 12">
        <name>pyridoxal 5'-phosphate</name>
        <dbReference type="ChEBI" id="CHEBI:597326"/>
    </cofactor>
</comment>
<evidence type="ECO:0000256" key="2">
    <source>
        <dbReference type="ARBA" id="ARBA00004962"/>
    </source>
</evidence>
<dbReference type="InterPro" id="IPR005859">
    <property type="entry name" value="CysK"/>
</dbReference>
<evidence type="ECO:0000256" key="4">
    <source>
        <dbReference type="ARBA" id="ARBA00012681"/>
    </source>
</evidence>
<dbReference type="GO" id="GO:0006535">
    <property type="term" value="P:cysteine biosynthetic process from serine"/>
    <property type="evidence" value="ECO:0007669"/>
    <property type="project" value="UniProtKB-UniRule"/>
</dbReference>
<feature type="binding site" evidence="10">
    <location>
        <position position="105"/>
    </location>
    <ligand>
        <name>pyridoxal 5'-phosphate</name>
        <dbReference type="ChEBI" id="CHEBI:597326"/>
    </ligand>
</feature>